<evidence type="ECO:0000256" key="3">
    <source>
        <dbReference type="ARBA" id="ARBA00022723"/>
    </source>
</evidence>
<dbReference type="GO" id="GO:0005737">
    <property type="term" value="C:cytoplasm"/>
    <property type="evidence" value="ECO:0007669"/>
    <property type="project" value="TreeGrafter"/>
</dbReference>
<comment type="catalytic activity">
    <reaction evidence="8">
        <text>O-phospho-L-threonyl-[protein] + H2O = L-threonyl-[protein] + phosphate</text>
        <dbReference type="Rhea" id="RHEA:47004"/>
        <dbReference type="Rhea" id="RHEA-COMP:11060"/>
        <dbReference type="Rhea" id="RHEA-COMP:11605"/>
        <dbReference type="ChEBI" id="CHEBI:15377"/>
        <dbReference type="ChEBI" id="CHEBI:30013"/>
        <dbReference type="ChEBI" id="CHEBI:43474"/>
        <dbReference type="ChEBI" id="CHEBI:61977"/>
        <dbReference type="EC" id="3.1.3.16"/>
    </reaction>
</comment>
<dbReference type="Gene3D" id="3.60.21.10">
    <property type="match status" value="1"/>
</dbReference>
<dbReference type="Proteomes" id="UP000270094">
    <property type="component" value="Unassembled WGS sequence"/>
</dbReference>
<keyword evidence="9" id="KW-0472">Membrane</keyword>
<dbReference type="OrthoDB" id="1930084at2759"/>
<comment type="cofactor">
    <cofactor evidence="1">
        <name>Mn(2+)</name>
        <dbReference type="ChEBI" id="CHEBI:29035"/>
    </cofactor>
</comment>
<feature type="domain" description="Calcineurin-like phosphoesterase" evidence="10">
    <location>
        <begin position="25"/>
        <end position="80"/>
    </location>
</feature>
<evidence type="ECO:0000256" key="6">
    <source>
        <dbReference type="ARBA" id="ARBA00023211"/>
    </source>
</evidence>
<name>A0A3P7IDD0_STRVU</name>
<dbReference type="EMBL" id="UYYB01001505">
    <property type="protein sequence ID" value="VDM65833.1"/>
    <property type="molecule type" value="Genomic_DNA"/>
</dbReference>
<dbReference type="PANTHER" id="PTHR11668:SF300">
    <property type="entry name" value="SERINE_THREONINE-PROTEIN PHOSPHATASE"/>
    <property type="match status" value="1"/>
</dbReference>
<evidence type="ECO:0000256" key="1">
    <source>
        <dbReference type="ARBA" id="ARBA00001936"/>
    </source>
</evidence>
<proteinExistence type="predicted"/>
<protein>
    <recommendedName>
        <fullName evidence="2">protein-serine/threonine phosphatase</fullName>
        <ecNumber evidence="2">3.1.3.16</ecNumber>
    </recommendedName>
</protein>
<comment type="catalytic activity">
    <reaction evidence="7">
        <text>O-phospho-L-seryl-[protein] + H2O = L-seryl-[protein] + phosphate</text>
        <dbReference type="Rhea" id="RHEA:20629"/>
        <dbReference type="Rhea" id="RHEA-COMP:9863"/>
        <dbReference type="Rhea" id="RHEA-COMP:11604"/>
        <dbReference type="ChEBI" id="CHEBI:15377"/>
        <dbReference type="ChEBI" id="CHEBI:29999"/>
        <dbReference type="ChEBI" id="CHEBI:43474"/>
        <dbReference type="ChEBI" id="CHEBI:83421"/>
        <dbReference type="EC" id="3.1.3.16"/>
    </reaction>
</comment>
<dbReference type="GO" id="GO:0005634">
    <property type="term" value="C:nucleus"/>
    <property type="evidence" value="ECO:0007669"/>
    <property type="project" value="TreeGrafter"/>
</dbReference>
<keyword evidence="12" id="KW-1185">Reference proteome</keyword>
<reference evidence="11 12" key="1">
    <citation type="submission" date="2018-11" db="EMBL/GenBank/DDBJ databases">
        <authorList>
            <consortium name="Pathogen Informatics"/>
        </authorList>
    </citation>
    <scope>NUCLEOTIDE SEQUENCE [LARGE SCALE GENOMIC DNA]</scope>
</reference>
<evidence type="ECO:0000256" key="8">
    <source>
        <dbReference type="ARBA" id="ARBA00048336"/>
    </source>
</evidence>
<evidence type="ECO:0000256" key="2">
    <source>
        <dbReference type="ARBA" id="ARBA00013081"/>
    </source>
</evidence>
<evidence type="ECO:0000256" key="9">
    <source>
        <dbReference type="SAM" id="Phobius"/>
    </source>
</evidence>
<keyword evidence="4" id="KW-0378">Hydrolase</keyword>
<dbReference type="InterPro" id="IPR004843">
    <property type="entry name" value="Calcineurin-like_PHP"/>
</dbReference>
<dbReference type="GO" id="GO:0004722">
    <property type="term" value="F:protein serine/threonine phosphatase activity"/>
    <property type="evidence" value="ECO:0007669"/>
    <property type="project" value="UniProtKB-EC"/>
</dbReference>
<keyword evidence="6" id="KW-0464">Manganese</keyword>
<feature type="transmembrane region" description="Helical" evidence="9">
    <location>
        <begin position="64"/>
        <end position="84"/>
    </location>
</feature>
<evidence type="ECO:0000256" key="7">
    <source>
        <dbReference type="ARBA" id="ARBA00047761"/>
    </source>
</evidence>
<dbReference type="GO" id="GO:0046872">
    <property type="term" value="F:metal ion binding"/>
    <property type="evidence" value="ECO:0007669"/>
    <property type="project" value="UniProtKB-KW"/>
</dbReference>
<dbReference type="SUPFAM" id="SSF56300">
    <property type="entry name" value="Metallo-dependent phosphatases"/>
    <property type="match status" value="1"/>
</dbReference>
<organism evidence="11 12">
    <name type="scientific">Strongylus vulgaris</name>
    <name type="common">Blood worm</name>
    <dbReference type="NCBI Taxonomy" id="40348"/>
    <lineage>
        <taxon>Eukaryota</taxon>
        <taxon>Metazoa</taxon>
        <taxon>Ecdysozoa</taxon>
        <taxon>Nematoda</taxon>
        <taxon>Chromadorea</taxon>
        <taxon>Rhabditida</taxon>
        <taxon>Rhabditina</taxon>
        <taxon>Rhabditomorpha</taxon>
        <taxon>Strongyloidea</taxon>
        <taxon>Strongylidae</taxon>
        <taxon>Strongylus</taxon>
    </lineage>
</organism>
<keyword evidence="5" id="KW-0904">Protein phosphatase</keyword>
<dbReference type="AlphaFoldDB" id="A0A3P7IDD0"/>
<keyword evidence="9" id="KW-0812">Transmembrane</keyword>
<dbReference type="PRINTS" id="PR00114">
    <property type="entry name" value="STPHPHTASE"/>
</dbReference>
<accession>A0A3P7IDD0</accession>
<gene>
    <name evidence="11" type="ORF">SVUK_LOCUS831</name>
</gene>
<keyword evidence="3" id="KW-0479">Metal-binding</keyword>
<dbReference type="EC" id="3.1.3.16" evidence="2"/>
<dbReference type="Pfam" id="PF00149">
    <property type="entry name" value="Metallophos"/>
    <property type="match status" value="1"/>
</dbReference>
<evidence type="ECO:0000256" key="4">
    <source>
        <dbReference type="ARBA" id="ARBA00022801"/>
    </source>
</evidence>
<keyword evidence="9" id="KW-1133">Transmembrane helix</keyword>
<evidence type="ECO:0000259" key="10">
    <source>
        <dbReference type="Pfam" id="PF00149"/>
    </source>
</evidence>
<evidence type="ECO:0000256" key="5">
    <source>
        <dbReference type="ARBA" id="ARBA00022912"/>
    </source>
</evidence>
<dbReference type="InterPro" id="IPR050341">
    <property type="entry name" value="PP1_catalytic_subunit"/>
</dbReference>
<dbReference type="InterPro" id="IPR006186">
    <property type="entry name" value="Ser/Thr-sp_prot-phosphatase"/>
</dbReference>
<sequence length="94" mass="10901">MDLTIAAKKLFASQPMMLECIAPLNICGDIHGQLSDLIRIFNMVGWPPTVNYLFLGDYIDRGRWSIETIMFLLLIKVSIFLTRFKTLPQRQRKL</sequence>
<dbReference type="PANTHER" id="PTHR11668">
    <property type="entry name" value="SERINE/THREONINE PROTEIN PHOSPHATASE"/>
    <property type="match status" value="1"/>
</dbReference>
<evidence type="ECO:0000313" key="11">
    <source>
        <dbReference type="EMBL" id="VDM65833.1"/>
    </source>
</evidence>
<dbReference type="InterPro" id="IPR029052">
    <property type="entry name" value="Metallo-depent_PP-like"/>
</dbReference>
<evidence type="ECO:0000313" key="12">
    <source>
        <dbReference type="Proteomes" id="UP000270094"/>
    </source>
</evidence>